<feature type="transmembrane region" description="Helical" evidence="5">
    <location>
        <begin position="81"/>
        <end position="100"/>
    </location>
</feature>
<dbReference type="SUPFAM" id="SSF161084">
    <property type="entry name" value="MAPEG domain-like"/>
    <property type="match status" value="1"/>
</dbReference>
<keyword evidence="4 5" id="KW-0472">Membrane</keyword>
<accession>A0A254PUN8</accession>
<evidence type="ECO:0000313" key="6">
    <source>
        <dbReference type="EMBL" id="OWS70253.1"/>
    </source>
</evidence>
<dbReference type="InterPro" id="IPR001129">
    <property type="entry name" value="Membr-assoc_MAPEG"/>
</dbReference>
<evidence type="ECO:0000256" key="3">
    <source>
        <dbReference type="ARBA" id="ARBA00022989"/>
    </source>
</evidence>
<dbReference type="Gene3D" id="1.20.120.550">
    <property type="entry name" value="Membrane associated eicosanoid/glutathione metabolism-like domain"/>
    <property type="match status" value="1"/>
</dbReference>
<comment type="subcellular location">
    <subcellularLocation>
        <location evidence="1">Membrane</location>
    </subcellularLocation>
</comment>
<evidence type="ECO:0000313" key="7">
    <source>
        <dbReference type="Proteomes" id="UP000197528"/>
    </source>
</evidence>
<keyword evidence="3 5" id="KW-1133">Transmembrane helix</keyword>
<dbReference type="PANTHER" id="PTHR35371:SF1">
    <property type="entry name" value="BLR7753 PROTEIN"/>
    <property type="match status" value="1"/>
</dbReference>
<comment type="caution">
    <text evidence="6">The sequence shown here is derived from an EMBL/GenBank/DDBJ whole genome shotgun (WGS) entry which is preliminary data.</text>
</comment>
<feature type="transmembrane region" description="Helical" evidence="5">
    <location>
        <begin position="106"/>
        <end position="124"/>
    </location>
</feature>
<evidence type="ECO:0000256" key="1">
    <source>
        <dbReference type="ARBA" id="ARBA00004370"/>
    </source>
</evidence>
<evidence type="ECO:0000256" key="5">
    <source>
        <dbReference type="SAM" id="Phobius"/>
    </source>
</evidence>
<name>A0A254PUN8_9BURK</name>
<sequence>MTIAYACVLLMGLFPYVAAGIAKKGFENFDNSMPRQWLAEQTGFRARANAAQANLFESLPLFFAAVIIASMNNAPQARVDLLAIGFVLARIAFLVCYLANWPTTRTIVWVLGLICVVSIFFSDLTN</sequence>
<evidence type="ECO:0000256" key="2">
    <source>
        <dbReference type="ARBA" id="ARBA00022692"/>
    </source>
</evidence>
<dbReference type="RefSeq" id="WP_088525838.1">
    <property type="nucleotide sequence ID" value="NZ_NGUP01000003.1"/>
</dbReference>
<dbReference type="PANTHER" id="PTHR35371">
    <property type="entry name" value="INNER MEMBRANE PROTEIN"/>
    <property type="match status" value="1"/>
</dbReference>
<protein>
    <recommendedName>
        <fullName evidence="8">Glutathione metabolism protein</fullName>
    </recommendedName>
</protein>
<dbReference type="Pfam" id="PF01124">
    <property type="entry name" value="MAPEG"/>
    <property type="match status" value="1"/>
</dbReference>
<keyword evidence="2 5" id="KW-0812">Transmembrane</keyword>
<proteinExistence type="predicted"/>
<dbReference type="OrthoDB" id="513661at2"/>
<keyword evidence="7" id="KW-1185">Reference proteome</keyword>
<reference evidence="6 7" key="1">
    <citation type="submission" date="2017-05" db="EMBL/GenBank/DDBJ databases">
        <title>Genome of Polynucleobacter sp. MWH-Feld-100.</title>
        <authorList>
            <person name="Hahn M.W."/>
        </authorList>
    </citation>
    <scope>NUCLEOTIDE SEQUENCE [LARGE SCALE GENOMIC DNA]</scope>
    <source>
        <strain evidence="6 7">MWH-Feld-100</strain>
    </source>
</reference>
<dbReference type="AlphaFoldDB" id="A0A254PUN8"/>
<dbReference type="EMBL" id="NGUP01000003">
    <property type="protein sequence ID" value="OWS70253.1"/>
    <property type="molecule type" value="Genomic_DNA"/>
</dbReference>
<dbReference type="InterPro" id="IPR023352">
    <property type="entry name" value="MAPEG-like_dom_sf"/>
</dbReference>
<organism evidence="6 7">
    <name type="scientific">Polynucleobacter campilacus</name>
    <dbReference type="NCBI Taxonomy" id="1743163"/>
    <lineage>
        <taxon>Bacteria</taxon>
        <taxon>Pseudomonadati</taxon>
        <taxon>Pseudomonadota</taxon>
        <taxon>Betaproteobacteria</taxon>
        <taxon>Burkholderiales</taxon>
        <taxon>Burkholderiaceae</taxon>
        <taxon>Polynucleobacter</taxon>
    </lineage>
</organism>
<dbReference type="GO" id="GO:0016020">
    <property type="term" value="C:membrane"/>
    <property type="evidence" value="ECO:0007669"/>
    <property type="project" value="UniProtKB-SubCell"/>
</dbReference>
<evidence type="ECO:0008006" key="8">
    <source>
        <dbReference type="Google" id="ProtNLM"/>
    </source>
</evidence>
<gene>
    <name evidence="6" type="ORF">CBI31_08060</name>
</gene>
<dbReference type="Proteomes" id="UP000197528">
    <property type="component" value="Unassembled WGS sequence"/>
</dbReference>
<evidence type="ECO:0000256" key="4">
    <source>
        <dbReference type="ARBA" id="ARBA00023136"/>
    </source>
</evidence>